<dbReference type="AlphaFoldDB" id="F2JMK6"/>
<dbReference type="InterPro" id="IPR018540">
    <property type="entry name" value="Spo0E-like"/>
</dbReference>
<dbReference type="Gene3D" id="4.10.280.10">
    <property type="entry name" value="Helix-loop-helix DNA-binding domain"/>
    <property type="match status" value="1"/>
</dbReference>
<sequence length="55" mass="6460">METPNSAYIIKLKRKLAHIIIQNNYNLLSPEVIRLSIELDQLILPLFIKQIEEVE</sequence>
<evidence type="ECO:0000313" key="2">
    <source>
        <dbReference type="Proteomes" id="UP000008467"/>
    </source>
</evidence>
<dbReference type="GO" id="GO:0046983">
    <property type="term" value="F:protein dimerization activity"/>
    <property type="evidence" value="ECO:0007669"/>
    <property type="project" value="InterPro"/>
</dbReference>
<dbReference type="EMBL" id="CP002582">
    <property type="protein sequence ID" value="ADZ84657.1"/>
    <property type="molecule type" value="Genomic_DNA"/>
</dbReference>
<dbReference type="Pfam" id="PF09388">
    <property type="entry name" value="SpoOE-like"/>
    <property type="match status" value="1"/>
</dbReference>
<dbReference type="Proteomes" id="UP000008467">
    <property type="component" value="Chromosome"/>
</dbReference>
<keyword evidence="2" id="KW-1185">Reference proteome</keyword>
<dbReference type="InterPro" id="IPR036638">
    <property type="entry name" value="HLH_DNA-bd_sf"/>
</dbReference>
<dbReference type="SUPFAM" id="SSF140500">
    <property type="entry name" value="BAS1536-like"/>
    <property type="match status" value="1"/>
</dbReference>
<dbReference type="RefSeq" id="WP_013657937.1">
    <property type="nucleotide sequence ID" value="NC_015275.1"/>
</dbReference>
<dbReference type="HOGENOM" id="CLU_3023652_0_0_9"/>
<reference evidence="1" key="1">
    <citation type="journal article" date="2011" name="J. Bacteriol.">
        <title>Complete genome sequence of the cellulose-degrading bacterium Cellulosilyticum lentocellum.</title>
        <authorList>
            <consortium name="US DOE Joint Genome Institute"/>
            <person name="Miller D.A."/>
            <person name="Suen G."/>
            <person name="Bruce D."/>
            <person name="Copeland A."/>
            <person name="Cheng J.F."/>
            <person name="Detter C."/>
            <person name="Goodwin L.A."/>
            <person name="Han C.S."/>
            <person name="Hauser L.J."/>
            <person name="Land M.L."/>
            <person name="Lapidus A."/>
            <person name="Lucas S."/>
            <person name="Meincke L."/>
            <person name="Pitluck S."/>
            <person name="Tapia R."/>
            <person name="Teshima H."/>
            <person name="Woyke T."/>
            <person name="Fox B.G."/>
            <person name="Angert E.R."/>
            <person name="Currie C.R."/>
        </authorList>
    </citation>
    <scope>NUCLEOTIDE SEQUENCE [LARGE SCALE GENOMIC DNA]</scope>
    <source>
        <strain evidence="1">DSM 5427</strain>
    </source>
</reference>
<gene>
    <name evidence="1" type="ordered locus">Clole_2960</name>
</gene>
<evidence type="ECO:0000313" key="1">
    <source>
        <dbReference type="EMBL" id="ADZ84657.1"/>
    </source>
</evidence>
<organism evidence="1 2">
    <name type="scientific">Cellulosilyticum lentocellum (strain ATCC 49066 / DSM 5427 / NCIMB 11756 / RHM5)</name>
    <name type="common">Clostridium lentocellum</name>
    <dbReference type="NCBI Taxonomy" id="642492"/>
    <lineage>
        <taxon>Bacteria</taxon>
        <taxon>Bacillati</taxon>
        <taxon>Bacillota</taxon>
        <taxon>Clostridia</taxon>
        <taxon>Lachnospirales</taxon>
        <taxon>Cellulosilyticaceae</taxon>
        <taxon>Cellulosilyticum</taxon>
    </lineage>
</organism>
<dbReference type="GO" id="GO:0043937">
    <property type="term" value="P:regulation of sporulation"/>
    <property type="evidence" value="ECO:0007669"/>
    <property type="project" value="InterPro"/>
</dbReference>
<dbReference type="InterPro" id="IPR037208">
    <property type="entry name" value="Spo0E-like_sf"/>
</dbReference>
<protein>
    <submittedName>
        <fullName evidence="1">Sporulation stage 0, Spo0E-like regulatory phosphatase</fullName>
    </submittedName>
</protein>
<accession>F2JMK6</accession>
<proteinExistence type="predicted"/>
<name>F2JMK6_CELLD</name>
<dbReference type="KEGG" id="cle:Clole_2960"/>